<protein>
    <submittedName>
        <fullName evidence="1">Uncharacterized protein</fullName>
    </submittedName>
</protein>
<dbReference type="AlphaFoldDB" id="A0A8H7AF46"/>
<reference evidence="1" key="1">
    <citation type="submission" date="2020-02" db="EMBL/GenBank/DDBJ databases">
        <authorList>
            <person name="Palmer J.M."/>
        </authorList>
    </citation>
    <scope>NUCLEOTIDE SEQUENCE</scope>
    <source>
        <strain evidence="1">EPUS1.4</strain>
        <tissue evidence="1">Thallus</tissue>
    </source>
</reference>
<gene>
    <name evidence="1" type="ORF">GJ744_012328</name>
</gene>
<accession>A0A8H7AF46</accession>
<evidence type="ECO:0000313" key="1">
    <source>
        <dbReference type="EMBL" id="KAF7505981.1"/>
    </source>
</evidence>
<name>A0A8H7AF46_9EURO</name>
<keyword evidence="2" id="KW-1185">Reference proteome</keyword>
<dbReference type="EMBL" id="JAACFV010000096">
    <property type="protein sequence ID" value="KAF7505981.1"/>
    <property type="molecule type" value="Genomic_DNA"/>
</dbReference>
<dbReference type="OrthoDB" id="10636166at2759"/>
<comment type="caution">
    <text evidence="1">The sequence shown here is derived from an EMBL/GenBank/DDBJ whole genome shotgun (WGS) entry which is preliminary data.</text>
</comment>
<dbReference type="Proteomes" id="UP000606974">
    <property type="component" value="Unassembled WGS sequence"/>
</dbReference>
<proteinExistence type="predicted"/>
<evidence type="ECO:0000313" key="2">
    <source>
        <dbReference type="Proteomes" id="UP000606974"/>
    </source>
</evidence>
<organism evidence="1 2">
    <name type="scientific">Endocarpon pusillum</name>
    <dbReference type="NCBI Taxonomy" id="364733"/>
    <lineage>
        <taxon>Eukaryota</taxon>
        <taxon>Fungi</taxon>
        <taxon>Dikarya</taxon>
        <taxon>Ascomycota</taxon>
        <taxon>Pezizomycotina</taxon>
        <taxon>Eurotiomycetes</taxon>
        <taxon>Chaetothyriomycetidae</taxon>
        <taxon>Verrucariales</taxon>
        <taxon>Verrucariaceae</taxon>
        <taxon>Endocarpon</taxon>
    </lineage>
</organism>
<sequence length="354" mass="39339">MAMDISRLLNPEVQAHPILTETYRTIPRVEPRPSTPGIITITNIFINPVGRVSPRFHQKEHRAGYMPRQLIINSRNYPVQLTQANNESAVATSPQPKVEAVYFLPKGLRTVTANTATQIADFTSLTTGYYYPETDICICSEPYHDQTKAPHGPSYRCVQCVTRLPFVPPPSSSSSSVRLGHLLEPGIPVTSDNQTLPAALCTKCISLTTNTLRLDYPLAFQLPTQTAPMCHHCSMTYIRVRKDGAPDPTGPLSLFSPCQCHVWLRHLFEGRVCYMCKLSECQRRTGLVETDRKLHAGIVGHGLAKGTLDLGYLCRCGERILGEQDFDKRGVARCVVCERVVARESFRDAFGPGV</sequence>